<evidence type="ECO:0000256" key="1">
    <source>
        <dbReference type="SAM" id="MobiDB-lite"/>
    </source>
</evidence>
<evidence type="ECO:0000256" key="3">
    <source>
        <dbReference type="SAM" id="SignalP"/>
    </source>
</evidence>
<keyword evidence="3" id="KW-0732">Signal</keyword>
<reference evidence="6" key="1">
    <citation type="submission" date="2016-10" db="EMBL/GenBank/DDBJ databases">
        <authorList>
            <person name="Varghese N."/>
            <person name="Submissions S."/>
        </authorList>
    </citation>
    <scope>NUCLEOTIDE SEQUENCE [LARGE SCALE GENOMIC DNA]</scope>
    <source>
        <strain evidence="6">S6-262</strain>
    </source>
</reference>
<feature type="chain" id="PRO_5011599557" description="TPM domain-containing protein" evidence="3">
    <location>
        <begin position="26"/>
        <end position="291"/>
    </location>
</feature>
<keyword evidence="2" id="KW-0812">Transmembrane</keyword>
<gene>
    <name evidence="5" type="ORF">SAMN05192583_0739</name>
</gene>
<protein>
    <recommendedName>
        <fullName evidence="4">TPM domain-containing protein</fullName>
    </recommendedName>
</protein>
<evidence type="ECO:0000256" key="2">
    <source>
        <dbReference type="SAM" id="Phobius"/>
    </source>
</evidence>
<dbReference type="RefSeq" id="WP_093664044.1">
    <property type="nucleotide sequence ID" value="NZ_FOCF01000001.1"/>
</dbReference>
<dbReference type="EMBL" id="FOCF01000001">
    <property type="protein sequence ID" value="SEM58854.1"/>
    <property type="molecule type" value="Genomic_DNA"/>
</dbReference>
<keyword evidence="6" id="KW-1185">Reference proteome</keyword>
<evidence type="ECO:0000313" key="5">
    <source>
        <dbReference type="EMBL" id="SEM58854.1"/>
    </source>
</evidence>
<dbReference type="OrthoDB" id="9810918at2"/>
<dbReference type="PANTHER" id="PTHR30373:SF2">
    <property type="entry name" value="UPF0603 PROTEIN YGCG"/>
    <property type="match status" value="1"/>
</dbReference>
<keyword evidence="2" id="KW-0472">Membrane</keyword>
<organism evidence="5 6">
    <name type="scientific">Sphingomonas gellani</name>
    <dbReference type="NCBI Taxonomy" id="1166340"/>
    <lineage>
        <taxon>Bacteria</taxon>
        <taxon>Pseudomonadati</taxon>
        <taxon>Pseudomonadota</taxon>
        <taxon>Alphaproteobacteria</taxon>
        <taxon>Sphingomonadales</taxon>
        <taxon>Sphingomonadaceae</taxon>
        <taxon>Sphingomonas</taxon>
    </lineage>
</organism>
<dbReference type="AlphaFoldDB" id="A0A1H7ZLP2"/>
<dbReference type="InterPro" id="IPR007621">
    <property type="entry name" value="TPM_dom"/>
</dbReference>
<accession>A0A1H7ZLP2</accession>
<proteinExistence type="predicted"/>
<dbReference type="Proteomes" id="UP000199206">
    <property type="component" value="Unassembled WGS sequence"/>
</dbReference>
<dbReference type="Gene3D" id="3.10.310.50">
    <property type="match status" value="1"/>
</dbReference>
<feature type="region of interest" description="Disordered" evidence="1">
    <location>
        <begin position="251"/>
        <end position="291"/>
    </location>
</feature>
<feature type="signal peptide" evidence="3">
    <location>
        <begin position="1"/>
        <end position="25"/>
    </location>
</feature>
<dbReference type="Pfam" id="PF04536">
    <property type="entry name" value="TPM_phosphatase"/>
    <property type="match status" value="1"/>
</dbReference>
<sequence length="291" mass="30189">MRGLSAMLRPLAALLMVVLAQTASAQTFPKFTGLVVDAANVIPDAEEKQLSATLEALQRDTHRQLVVATIPDLQGYPLEDYGYRLGRAWGVGLKDANNGAILFIAPNEPAGHRGPRLEVGYGLEPVLTDALSSVIINTTMMPRLRNGDVPGAMVAGTDAIVQQLRASPDEAKARTDAAVAEFDRTHKRSRSSGSGVPVAAIFWIIVIAFVVLPLFRRRRRASPWGQRYGNDGGVLPVVLWSLADHMTRSGGGGGGWGGSGGSDDGGGGWGGGGFTGGGGGSFGGGGASGGW</sequence>
<feature type="transmembrane region" description="Helical" evidence="2">
    <location>
        <begin position="195"/>
        <end position="215"/>
    </location>
</feature>
<name>A0A1H7ZLP2_9SPHN</name>
<dbReference type="STRING" id="1166340.SAMN05192583_0739"/>
<keyword evidence="2" id="KW-1133">Transmembrane helix</keyword>
<evidence type="ECO:0000259" key="4">
    <source>
        <dbReference type="Pfam" id="PF04536"/>
    </source>
</evidence>
<dbReference type="PANTHER" id="PTHR30373">
    <property type="entry name" value="UPF0603 PROTEIN YGCG"/>
    <property type="match status" value="1"/>
</dbReference>
<evidence type="ECO:0000313" key="6">
    <source>
        <dbReference type="Proteomes" id="UP000199206"/>
    </source>
</evidence>
<feature type="domain" description="TPM" evidence="4">
    <location>
        <begin position="35"/>
        <end position="162"/>
    </location>
</feature>